<sequence length="204" mass="21083">MEVVEKLIAVSVDVILALSALNAAFHLFKDHRAPSVGFLLVACSSALAVLPLSAPSLTAAQKDLEWAAEALGPVLSAFGFLWLSQDCSTAFVLLLGSALLPLLADWLSADGLVVMSRCVGLSALSCSLTVCLFAGNAPGVVGSVALSLPALVAPRVRGAALGSITSPRAAGGLLRWLLKATMAGGCWTTKMALKKFLHDLKGWD</sequence>
<gene>
    <name evidence="2" type="ORF">AMEX_G8311</name>
</gene>
<evidence type="ECO:0000256" key="1">
    <source>
        <dbReference type="SAM" id="Phobius"/>
    </source>
</evidence>
<feature type="transmembrane region" description="Helical" evidence="1">
    <location>
        <begin position="35"/>
        <end position="54"/>
    </location>
</feature>
<dbReference type="AlphaFoldDB" id="A0A8T2M319"/>
<dbReference type="KEGG" id="amex:103038511"/>
<keyword evidence="1" id="KW-0812">Transmembrane</keyword>
<feature type="transmembrane region" description="Helical" evidence="1">
    <location>
        <begin position="66"/>
        <end position="83"/>
    </location>
</feature>
<evidence type="ECO:0000313" key="2">
    <source>
        <dbReference type="EMBL" id="KAG9276055.1"/>
    </source>
</evidence>
<reference evidence="2 3" key="1">
    <citation type="submission" date="2021-07" db="EMBL/GenBank/DDBJ databases">
        <authorList>
            <person name="Imarazene B."/>
            <person name="Zahm M."/>
            <person name="Klopp C."/>
            <person name="Cabau C."/>
            <person name="Beille S."/>
            <person name="Jouanno E."/>
            <person name="Castinel A."/>
            <person name="Lluch J."/>
            <person name="Gil L."/>
            <person name="Kuchtly C."/>
            <person name="Lopez Roques C."/>
            <person name="Donnadieu C."/>
            <person name="Parrinello H."/>
            <person name="Journot L."/>
            <person name="Du K."/>
            <person name="Schartl M."/>
            <person name="Retaux S."/>
            <person name="Guiguen Y."/>
        </authorList>
    </citation>
    <scope>NUCLEOTIDE SEQUENCE [LARGE SCALE GENOMIC DNA]</scope>
    <source>
        <strain evidence="2">Pach_M1</strain>
        <tissue evidence="2">Testis</tissue>
    </source>
</reference>
<protein>
    <submittedName>
        <fullName evidence="2">Uncharacterized protein</fullName>
    </submittedName>
</protein>
<organism evidence="2 3">
    <name type="scientific">Astyanax mexicanus</name>
    <name type="common">Blind cave fish</name>
    <name type="synonym">Astyanax fasciatus mexicanus</name>
    <dbReference type="NCBI Taxonomy" id="7994"/>
    <lineage>
        <taxon>Eukaryota</taxon>
        <taxon>Metazoa</taxon>
        <taxon>Chordata</taxon>
        <taxon>Craniata</taxon>
        <taxon>Vertebrata</taxon>
        <taxon>Euteleostomi</taxon>
        <taxon>Actinopterygii</taxon>
        <taxon>Neopterygii</taxon>
        <taxon>Teleostei</taxon>
        <taxon>Ostariophysi</taxon>
        <taxon>Characiformes</taxon>
        <taxon>Characoidei</taxon>
        <taxon>Acestrorhamphidae</taxon>
        <taxon>Acestrorhamphinae</taxon>
        <taxon>Astyanax</taxon>
    </lineage>
</organism>
<comment type="caution">
    <text evidence="2">The sequence shown here is derived from an EMBL/GenBank/DDBJ whole genome shotgun (WGS) entry which is preliminary data.</text>
</comment>
<dbReference type="EMBL" id="JAICCE010000006">
    <property type="protein sequence ID" value="KAG9276055.1"/>
    <property type="molecule type" value="Genomic_DNA"/>
</dbReference>
<feature type="transmembrane region" description="Helical" evidence="1">
    <location>
        <begin position="121"/>
        <end position="148"/>
    </location>
</feature>
<dbReference type="OrthoDB" id="8941680at2759"/>
<keyword evidence="1" id="KW-1133">Transmembrane helix</keyword>
<proteinExistence type="predicted"/>
<accession>A0A8T2M319</accession>
<evidence type="ECO:0000313" key="3">
    <source>
        <dbReference type="Proteomes" id="UP000752171"/>
    </source>
</evidence>
<feature type="transmembrane region" description="Helical" evidence="1">
    <location>
        <begin position="6"/>
        <end position="28"/>
    </location>
</feature>
<keyword evidence="1" id="KW-0472">Membrane</keyword>
<name>A0A8T2M319_ASTMX</name>
<dbReference type="Proteomes" id="UP000752171">
    <property type="component" value="Unassembled WGS sequence"/>
</dbReference>